<feature type="domain" description="DUF4145" evidence="1">
    <location>
        <begin position="63"/>
        <end position="144"/>
    </location>
</feature>
<organism evidence="2 3">
    <name type="scientific">Embleya hyalina</name>
    <dbReference type="NCBI Taxonomy" id="516124"/>
    <lineage>
        <taxon>Bacteria</taxon>
        <taxon>Bacillati</taxon>
        <taxon>Actinomycetota</taxon>
        <taxon>Actinomycetes</taxon>
        <taxon>Kitasatosporales</taxon>
        <taxon>Streptomycetaceae</taxon>
        <taxon>Embleya</taxon>
    </lineage>
</organism>
<evidence type="ECO:0000313" key="2">
    <source>
        <dbReference type="EMBL" id="GCE01593.1"/>
    </source>
</evidence>
<evidence type="ECO:0000259" key="1">
    <source>
        <dbReference type="Pfam" id="PF13643"/>
    </source>
</evidence>
<dbReference type="AlphaFoldDB" id="A0A401Z414"/>
<dbReference type="InterPro" id="IPR025285">
    <property type="entry name" value="DUF4145"/>
</dbReference>
<protein>
    <recommendedName>
        <fullName evidence="1">DUF4145 domain-containing protein</fullName>
    </recommendedName>
</protein>
<dbReference type="Pfam" id="PF13643">
    <property type="entry name" value="DUF4145"/>
    <property type="match status" value="1"/>
</dbReference>
<dbReference type="EMBL" id="BIFH01000050">
    <property type="protein sequence ID" value="GCE01593.1"/>
    <property type="molecule type" value="Genomic_DNA"/>
</dbReference>
<proteinExistence type="predicted"/>
<name>A0A401Z414_9ACTN</name>
<comment type="caution">
    <text evidence="2">The sequence shown here is derived from an EMBL/GenBank/DDBJ whole genome shotgun (WGS) entry which is preliminary data.</text>
</comment>
<gene>
    <name evidence="2" type="ORF">EHYA_09359</name>
</gene>
<dbReference type="OrthoDB" id="4241113at2"/>
<dbReference type="Proteomes" id="UP000286931">
    <property type="component" value="Unassembled WGS sequence"/>
</dbReference>
<sequence>MWRCEYCKRTMAEIVTYADEIPEGAQVPEVVEGRLTWPAKSPRELSTDVPEKIRGLFVESSRAEDVGAYRLAGAGYRATVEEICKDQGAQGNNLFAKIKDLGTRGVIAQDLADAFDEARYLGNDSLHDGLAYAPDEVADVAELIQEATEVLYVQPADRARMRQARSTRRAAHKAAQQGP</sequence>
<reference evidence="2 3" key="1">
    <citation type="submission" date="2018-12" db="EMBL/GenBank/DDBJ databases">
        <title>Draft genome sequence of Embleya hyalina NBRC 13850T.</title>
        <authorList>
            <person name="Komaki H."/>
            <person name="Hosoyama A."/>
            <person name="Kimura A."/>
            <person name="Ichikawa N."/>
            <person name="Tamura T."/>
        </authorList>
    </citation>
    <scope>NUCLEOTIDE SEQUENCE [LARGE SCALE GENOMIC DNA]</scope>
    <source>
        <strain evidence="2 3">NBRC 13850</strain>
    </source>
</reference>
<keyword evidence="3" id="KW-1185">Reference proteome</keyword>
<accession>A0A401Z414</accession>
<evidence type="ECO:0000313" key="3">
    <source>
        <dbReference type="Proteomes" id="UP000286931"/>
    </source>
</evidence>